<organism evidence="1">
    <name type="scientific">freshwater metagenome</name>
    <dbReference type="NCBI Taxonomy" id="449393"/>
    <lineage>
        <taxon>unclassified sequences</taxon>
        <taxon>metagenomes</taxon>
        <taxon>ecological metagenomes</taxon>
    </lineage>
</organism>
<dbReference type="EMBL" id="CAFBOM010000170">
    <property type="protein sequence ID" value="CAB4991855.1"/>
    <property type="molecule type" value="Genomic_DNA"/>
</dbReference>
<evidence type="ECO:0000313" key="1">
    <source>
        <dbReference type="EMBL" id="CAB4991855.1"/>
    </source>
</evidence>
<proteinExistence type="predicted"/>
<gene>
    <name evidence="1" type="ORF">UFOPK3957_01047</name>
</gene>
<name>A0A6J7NHS1_9ZZZZ</name>
<sequence length="136" mass="14837">MDGKILARLAELPGAVERIDDPHSLGRQPAVVIVGLLAQDRIIGTMLRERCREQILGFAVALLAQEIRSLPVCRVNDPEGLPQFEQPGSCLARDHPGQFGIVQHRLCAGLHGHLRPFRRVALASASVVVNRASIIE</sequence>
<accession>A0A6J7NHS1</accession>
<reference evidence="1" key="1">
    <citation type="submission" date="2020-05" db="EMBL/GenBank/DDBJ databases">
        <authorList>
            <person name="Chiriac C."/>
            <person name="Salcher M."/>
            <person name="Ghai R."/>
            <person name="Kavagutti S V."/>
        </authorList>
    </citation>
    <scope>NUCLEOTIDE SEQUENCE</scope>
</reference>
<protein>
    <submittedName>
        <fullName evidence="1">Unannotated protein</fullName>
    </submittedName>
</protein>
<dbReference type="AlphaFoldDB" id="A0A6J7NHS1"/>